<keyword evidence="2 5" id="KW-0812">Transmembrane</keyword>
<sequence length="823" mass="93392">MNSYNHFDPCQDETLSRSWREMSSKFLSNDGLTPSQKQQLQPLSPSERLDLILKHQSLHVRASDLTLYLENAGLFHLKKHFQLIVSTIFGPASNYPAWPLRSISKGHSHLQEFDILSKLLGPTGPLVNLATRLLEEPSYFLEVDLDTLPAVISRLIQLGGEDLPAYFASRLIAINFIDTSNSSLMIECLRLNSFEFLMLSFAATICGGPASSPGNRDYLRGWGMSDDNLFHHLVEEFLTHFFPCDGHGVPADNFRMTYQQPFLIDPVWKDAKESEAPKLIKTGLLEHQSKLSSSGGADFFQKSEIQKEIWRSERILTIWSELWMVDAERKKNASPGDQVVLPSVDVVKTVRMIVRHLHLFRESLMASVMHPMQELKRDVFPAFEKKLYKFLRHLFVTWPLDNSFRVVYETWLSFLQPWRYVQRSALLEDGEESHPPLDISKWQPFVLENILFYTKLFGVMLNRWNRVEFATIKNALMFYRVAKVFCGQEALKGILKEIDSRILGGVKSGRFRIGSLEQLVKSWESPDFIYEPLFSEENRKVMRSLLSSTAVAICQLQDLVDATLAQQSGNLPWWDTLFGFGNDSSPVVGQSIAEVEKAITQLQFGRTQFATFFDIQIGDSTDSPKPGNSTYEASNSAGNSLFASTLDGSVLEGTENRVKVLPSSVFSCEALVPKGNPDCAPFRSDEIPFLVAFMKGVSDLLNENFYEVIKITYLQRNWIGRISRAMFAAPVEYLDIEKRRRKMIKKEKKVLPPRVVLRGVCSKNFVCVFGAFVATCLLFGLSPVGTGGVMLLLWGLVVLVKAVSQPEPNWDELEELCRRIEID</sequence>
<organism evidence="6 7">
    <name type="scientific">Orchesella cincta</name>
    <name type="common">Springtail</name>
    <name type="synonym">Podura cincta</name>
    <dbReference type="NCBI Taxonomy" id="48709"/>
    <lineage>
        <taxon>Eukaryota</taxon>
        <taxon>Metazoa</taxon>
        <taxon>Ecdysozoa</taxon>
        <taxon>Arthropoda</taxon>
        <taxon>Hexapoda</taxon>
        <taxon>Collembola</taxon>
        <taxon>Entomobryomorpha</taxon>
        <taxon>Entomobryoidea</taxon>
        <taxon>Orchesellidae</taxon>
        <taxon>Orchesellinae</taxon>
        <taxon>Orchesella</taxon>
    </lineage>
</organism>
<dbReference type="InterPro" id="IPR024129">
    <property type="entry name" value="Sphingomy_SMPD4"/>
</dbReference>
<dbReference type="Proteomes" id="UP000094527">
    <property type="component" value="Unassembled WGS sequence"/>
</dbReference>
<protein>
    <submittedName>
        <fullName evidence="6">Sphingomyelin phosphodiesterase 4</fullName>
    </submittedName>
</protein>
<evidence type="ECO:0000256" key="4">
    <source>
        <dbReference type="ARBA" id="ARBA00023136"/>
    </source>
</evidence>
<evidence type="ECO:0000256" key="2">
    <source>
        <dbReference type="ARBA" id="ARBA00022692"/>
    </source>
</evidence>
<dbReference type="EMBL" id="LJIJ01001419">
    <property type="protein sequence ID" value="ODM91788.1"/>
    <property type="molecule type" value="Genomic_DNA"/>
</dbReference>
<dbReference type="PANTHER" id="PTHR12988">
    <property type="entry name" value="SPHINGOMYELIN PHOSPHODIESTERASE 4"/>
    <property type="match status" value="1"/>
</dbReference>
<reference evidence="6 7" key="1">
    <citation type="journal article" date="2016" name="Genome Biol. Evol.">
        <title>Gene Family Evolution Reflects Adaptation to Soil Environmental Stressors in the Genome of the Collembolan Orchesella cincta.</title>
        <authorList>
            <person name="Faddeeva-Vakhrusheva A."/>
            <person name="Derks M.F."/>
            <person name="Anvar S.Y."/>
            <person name="Agamennone V."/>
            <person name="Suring W."/>
            <person name="Smit S."/>
            <person name="van Straalen N.M."/>
            <person name="Roelofs D."/>
        </authorList>
    </citation>
    <scope>NUCLEOTIDE SEQUENCE [LARGE SCALE GENOMIC DNA]</scope>
    <source>
        <tissue evidence="6">Mixed pool</tissue>
    </source>
</reference>
<dbReference type="AlphaFoldDB" id="A0A1D2MFL8"/>
<dbReference type="GO" id="GO:0046475">
    <property type="term" value="P:glycerophospholipid catabolic process"/>
    <property type="evidence" value="ECO:0007669"/>
    <property type="project" value="TreeGrafter"/>
</dbReference>
<dbReference type="GO" id="GO:0046513">
    <property type="term" value="P:ceramide biosynthetic process"/>
    <property type="evidence" value="ECO:0007669"/>
    <property type="project" value="TreeGrafter"/>
</dbReference>
<dbReference type="OMA" id="EERGKIH"/>
<dbReference type="GO" id="GO:0016020">
    <property type="term" value="C:membrane"/>
    <property type="evidence" value="ECO:0007669"/>
    <property type="project" value="UniProtKB-SubCell"/>
</dbReference>
<keyword evidence="3 5" id="KW-1133">Transmembrane helix</keyword>
<dbReference type="STRING" id="48709.A0A1D2MFL8"/>
<comment type="subcellular location">
    <subcellularLocation>
        <location evidence="1">Membrane</location>
        <topology evidence="1">Single-pass membrane protein</topology>
    </subcellularLocation>
</comment>
<evidence type="ECO:0000256" key="3">
    <source>
        <dbReference type="ARBA" id="ARBA00022989"/>
    </source>
</evidence>
<keyword evidence="4 5" id="KW-0472">Membrane</keyword>
<evidence type="ECO:0000256" key="1">
    <source>
        <dbReference type="ARBA" id="ARBA00004167"/>
    </source>
</evidence>
<evidence type="ECO:0000313" key="7">
    <source>
        <dbReference type="Proteomes" id="UP000094527"/>
    </source>
</evidence>
<dbReference type="OrthoDB" id="10251508at2759"/>
<dbReference type="GO" id="GO:0050290">
    <property type="term" value="F:sphingomyelin phosphodiesterase D activity"/>
    <property type="evidence" value="ECO:0007669"/>
    <property type="project" value="InterPro"/>
</dbReference>
<dbReference type="PANTHER" id="PTHR12988:SF6">
    <property type="entry name" value="SPHINGOMYELIN PHOSPHODIESTERASE 4"/>
    <property type="match status" value="1"/>
</dbReference>
<proteinExistence type="predicted"/>
<evidence type="ECO:0000256" key="5">
    <source>
        <dbReference type="SAM" id="Phobius"/>
    </source>
</evidence>
<gene>
    <name evidence="6" type="ORF">Ocin01_14893</name>
</gene>
<accession>A0A1D2MFL8</accession>
<feature type="transmembrane region" description="Helical" evidence="5">
    <location>
        <begin position="787"/>
        <end position="804"/>
    </location>
</feature>
<keyword evidence="7" id="KW-1185">Reference proteome</keyword>
<name>A0A1D2MFL8_ORCCI</name>
<evidence type="ECO:0000313" key="6">
    <source>
        <dbReference type="EMBL" id="ODM91788.1"/>
    </source>
</evidence>
<dbReference type="GO" id="GO:0006685">
    <property type="term" value="P:sphingomyelin catabolic process"/>
    <property type="evidence" value="ECO:0007669"/>
    <property type="project" value="TreeGrafter"/>
</dbReference>
<comment type="caution">
    <text evidence="6">The sequence shown here is derived from an EMBL/GenBank/DDBJ whole genome shotgun (WGS) entry which is preliminary data.</text>
</comment>
<dbReference type="Pfam" id="PF14724">
    <property type="entry name" value="mit_SMPDase"/>
    <property type="match status" value="3"/>
</dbReference>